<keyword evidence="2" id="KW-0812">Transmembrane</keyword>
<dbReference type="KEGG" id="taj:C1A40_05250"/>
<dbReference type="AlphaFoldDB" id="A0A2I7SMZ3"/>
<feature type="transmembrane region" description="Helical" evidence="2">
    <location>
        <begin position="286"/>
        <end position="311"/>
    </location>
</feature>
<dbReference type="InterPro" id="IPR001433">
    <property type="entry name" value="OxRdtase_FAD/NAD-bd"/>
</dbReference>
<protein>
    <submittedName>
        <fullName evidence="5">FAD-binding oxidoreductase</fullName>
    </submittedName>
</protein>
<evidence type="ECO:0000313" key="5">
    <source>
        <dbReference type="EMBL" id="AUS07270.1"/>
    </source>
</evidence>
<dbReference type="Gene3D" id="3.40.50.360">
    <property type="match status" value="1"/>
</dbReference>
<dbReference type="InterPro" id="IPR017938">
    <property type="entry name" value="Riboflavin_synthase-like_b-brl"/>
</dbReference>
<dbReference type="GO" id="GO:0005829">
    <property type="term" value="C:cytosol"/>
    <property type="evidence" value="ECO:0007669"/>
    <property type="project" value="TreeGrafter"/>
</dbReference>
<feature type="transmembrane region" description="Helical" evidence="2">
    <location>
        <begin position="331"/>
        <end position="350"/>
    </location>
</feature>
<feature type="domain" description="Flavodoxin-like" evidence="3">
    <location>
        <begin position="331"/>
        <end position="470"/>
    </location>
</feature>
<feature type="transmembrane region" description="Helical" evidence="2">
    <location>
        <begin position="160"/>
        <end position="185"/>
    </location>
</feature>
<dbReference type="Pfam" id="PF03929">
    <property type="entry name" value="PepSY_TM"/>
    <property type="match status" value="1"/>
</dbReference>
<dbReference type="InterPro" id="IPR029039">
    <property type="entry name" value="Flavoprotein-like_sf"/>
</dbReference>
<dbReference type="Pfam" id="PF00175">
    <property type="entry name" value="NAD_binding_1"/>
    <property type="match status" value="1"/>
</dbReference>
<keyword evidence="1" id="KW-0285">Flavoprotein</keyword>
<dbReference type="InterPro" id="IPR039261">
    <property type="entry name" value="FNR_nucleotide-bd"/>
</dbReference>
<dbReference type="Proteomes" id="UP000236592">
    <property type="component" value="Chromosome"/>
</dbReference>
<name>A0A2I7SMZ3_9FLAO</name>
<evidence type="ECO:0000256" key="1">
    <source>
        <dbReference type="ARBA" id="ARBA00022630"/>
    </source>
</evidence>
<dbReference type="Gene3D" id="2.40.30.10">
    <property type="entry name" value="Translation factors"/>
    <property type="match status" value="1"/>
</dbReference>
<dbReference type="PROSITE" id="PS51384">
    <property type="entry name" value="FAD_FR"/>
    <property type="match status" value="1"/>
</dbReference>
<dbReference type="GO" id="GO:0010181">
    <property type="term" value="F:FMN binding"/>
    <property type="evidence" value="ECO:0007669"/>
    <property type="project" value="InterPro"/>
</dbReference>
<evidence type="ECO:0000256" key="2">
    <source>
        <dbReference type="SAM" id="Phobius"/>
    </source>
</evidence>
<dbReference type="PANTHER" id="PTHR19384">
    <property type="entry name" value="NITRIC OXIDE SYNTHASE-RELATED"/>
    <property type="match status" value="1"/>
</dbReference>
<feature type="transmembrane region" description="Helical" evidence="2">
    <location>
        <begin position="118"/>
        <end position="139"/>
    </location>
</feature>
<dbReference type="OrthoDB" id="9789468at2"/>
<dbReference type="SUPFAM" id="SSF52218">
    <property type="entry name" value="Flavoproteins"/>
    <property type="match status" value="1"/>
</dbReference>
<evidence type="ECO:0000259" key="3">
    <source>
        <dbReference type="PROSITE" id="PS50902"/>
    </source>
</evidence>
<dbReference type="PROSITE" id="PS50902">
    <property type="entry name" value="FLAVODOXIN_LIKE"/>
    <property type="match status" value="1"/>
</dbReference>
<dbReference type="InterPro" id="IPR005625">
    <property type="entry name" value="PepSY-ass_TM"/>
</dbReference>
<dbReference type="SUPFAM" id="SSF52343">
    <property type="entry name" value="Ferredoxin reductase-like, C-terminal NADP-linked domain"/>
    <property type="match status" value="1"/>
</dbReference>
<dbReference type="PRINTS" id="PR00371">
    <property type="entry name" value="FPNCR"/>
</dbReference>
<feature type="domain" description="FAD-binding FR-type" evidence="4">
    <location>
        <begin position="485"/>
        <end position="582"/>
    </location>
</feature>
<evidence type="ECO:0000313" key="6">
    <source>
        <dbReference type="Proteomes" id="UP000236592"/>
    </source>
</evidence>
<dbReference type="Pfam" id="PF00258">
    <property type="entry name" value="Flavodoxin_1"/>
    <property type="match status" value="1"/>
</dbReference>
<keyword evidence="6" id="KW-1185">Reference proteome</keyword>
<dbReference type="GO" id="GO:0050660">
    <property type="term" value="F:flavin adenine dinucleotide binding"/>
    <property type="evidence" value="ECO:0007669"/>
    <property type="project" value="TreeGrafter"/>
</dbReference>
<evidence type="ECO:0000259" key="4">
    <source>
        <dbReference type="PROSITE" id="PS51384"/>
    </source>
</evidence>
<sequence length="722" mass="81330">MAISSSIFMLLASLTGIVLAFEPISNQVKPYAVEEAQSLSVAQTISALQARYDEVVSVEIDQNDFVQASVFTDEGQNEDFYINPFTAEKIGDIIEKDPIFKFATNLHRSLFLKSTGRFIVGFVSFLLFLMAVTGVLLIVKRQGGVTKFFSKVVKEDFDQYYHIIIGRYTLIPIIIITLTGVYLSLEKFSLLPEEKISHQFNDDTPSDATKLPLSDFDSFNTLTLSDVKRIEFPFSDAIEDYYFLKLKDGEIYVNQYNGNIVSQQDYGLVSKASSLSMVLHTGQGSISWSLVLLVTCFAILFFMYSGFAMTVKGKKNKIKIKNKYNKDSAEYILLIGSEMGSTFGFAKSLYNALIAEGKSVFVSELNQYTSYKNAQHLVVLTATYGDGAPPTNARNFEKLVKITQQNNDLQYAIVGFGSLAYKGFCEFAIGVERMLQVQTKFSPSLPLHKINNQSFNEFKSWVNSWGKAVNLNLKVEEPERQINTKKMMPFRVVKRTDLNSDQSFIIELQPTKKATFVSGDLLSIYPKEEKVARQYSIGKIGDNMVLSIKKHEFGVCSNYLNDLMVEDTFLAQIEENTDFHFSNSAKEVVMISNGTGIAPFIGMINQEKNKAVKSYLFWGGRTNASFKMYAPFVDKSFYAKRLSGLYVGFSKEESQKRYVQDLIFEKADLMARVLKNGGVIMICGSVAMETEVMKVLEHIAVTKLNTFLSVFQAKNQIKTDCY</sequence>
<dbReference type="EMBL" id="CP025938">
    <property type="protein sequence ID" value="AUS07270.1"/>
    <property type="molecule type" value="Genomic_DNA"/>
</dbReference>
<dbReference type="GO" id="GO:0016491">
    <property type="term" value="F:oxidoreductase activity"/>
    <property type="evidence" value="ECO:0007669"/>
    <property type="project" value="InterPro"/>
</dbReference>
<gene>
    <name evidence="5" type="ORF">C1A40_05250</name>
</gene>
<dbReference type="InterPro" id="IPR017927">
    <property type="entry name" value="FAD-bd_FR_type"/>
</dbReference>
<dbReference type="InterPro" id="IPR001709">
    <property type="entry name" value="Flavoprot_Pyr_Nucl_cyt_Rdtase"/>
</dbReference>
<dbReference type="Gene3D" id="3.40.50.80">
    <property type="entry name" value="Nucleotide-binding domain of ferredoxin-NADP reductase (FNR) module"/>
    <property type="match status" value="1"/>
</dbReference>
<dbReference type="SUPFAM" id="SSF63380">
    <property type="entry name" value="Riboflavin synthase domain-like"/>
    <property type="match status" value="1"/>
</dbReference>
<reference evidence="6" key="1">
    <citation type="submission" date="2018-01" db="EMBL/GenBank/DDBJ databases">
        <title>Complete genome of Tamlana sp. UJ94.</title>
        <authorList>
            <person name="Jung J."/>
            <person name="Chung D."/>
            <person name="Bae S.S."/>
            <person name="Baek K."/>
        </authorList>
    </citation>
    <scope>NUCLEOTIDE SEQUENCE [LARGE SCALE GENOMIC DNA]</scope>
    <source>
        <strain evidence="6">UJ94</strain>
    </source>
</reference>
<accession>A0A2I7SMZ3</accession>
<keyword evidence="2" id="KW-0472">Membrane</keyword>
<organism evidence="5 6">
    <name type="scientific">Pseudotamlana carrageenivorans</name>
    <dbReference type="NCBI Taxonomy" id="2069432"/>
    <lineage>
        <taxon>Bacteria</taxon>
        <taxon>Pseudomonadati</taxon>
        <taxon>Bacteroidota</taxon>
        <taxon>Flavobacteriia</taxon>
        <taxon>Flavobacteriales</taxon>
        <taxon>Flavobacteriaceae</taxon>
        <taxon>Pseudotamlana</taxon>
    </lineage>
</organism>
<dbReference type="InterPro" id="IPR008254">
    <property type="entry name" value="Flavodoxin/NO_synth"/>
</dbReference>
<keyword evidence="2" id="KW-1133">Transmembrane helix</keyword>
<proteinExistence type="predicted"/>